<proteinExistence type="predicted"/>
<keyword evidence="2" id="KW-1185">Reference proteome</keyword>
<dbReference type="EMBL" id="CAJJDO010000044">
    <property type="protein sequence ID" value="CAD8166308.1"/>
    <property type="molecule type" value="Genomic_DNA"/>
</dbReference>
<organism evidence="1 2">
    <name type="scientific">Paramecium pentaurelia</name>
    <dbReference type="NCBI Taxonomy" id="43138"/>
    <lineage>
        <taxon>Eukaryota</taxon>
        <taxon>Sar</taxon>
        <taxon>Alveolata</taxon>
        <taxon>Ciliophora</taxon>
        <taxon>Intramacronucleata</taxon>
        <taxon>Oligohymenophorea</taxon>
        <taxon>Peniculida</taxon>
        <taxon>Parameciidae</taxon>
        <taxon>Paramecium</taxon>
    </lineage>
</organism>
<name>A0A8S1UM30_9CILI</name>
<evidence type="ECO:0000313" key="1">
    <source>
        <dbReference type="EMBL" id="CAD8166308.1"/>
    </source>
</evidence>
<evidence type="ECO:0000313" key="2">
    <source>
        <dbReference type="Proteomes" id="UP000689195"/>
    </source>
</evidence>
<accession>A0A8S1UM30</accession>
<protein>
    <submittedName>
        <fullName evidence="1">Uncharacterized protein</fullName>
    </submittedName>
</protein>
<dbReference type="Proteomes" id="UP000689195">
    <property type="component" value="Unassembled WGS sequence"/>
</dbReference>
<comment type="caution">
    <text evidence="1">The sequence shown here is derived from an EMBL/GenBank/DDBJ whole genome shotgun (WGS) entry which is preliminary data.</text>
</comment>
<gene>
    <name evidence="1" type="ORF">PPENT_87.1.T0440083</name>
</gene>
<sequence length="82" mass="9866">MQKILIVEEQKYLSNYLHLKLLQHRKVLLNLIKKNKNILKINILKVITHTYQKKYTISLKAANCQNLILKTVWLRFLIMSFD</sequence>
<dbReference type="AlphaFoldDB" id="A0A8S1UM30"/>
<reference evidence="1" key="1">
    <citation type="submission" date="2021-01" db="EMBL/GenBank/DDBJ databases">
        <authorList>
            <consortium name="Genoscope - CEA"/>
            <person name="William W."/>
        </authorList>
    </citation>
    <scope>NUCLEOTIDE SEQUENCE</scope>
</reference>